<dbReference type="EMBL" id="DS028095">
    <property type="protein sequence ID" value="KMP04984.1"/>
    <property type="molecule type" value="Genomic_DNA"/>
</dbReference>
<dbReference type="AlphaFoldDB" id="A0A0J6YD68"/>
<evidence type="ECO:0000313" key="2">
    <source>
        <dbReference type="EMBL" id="KMP04984.1"/>
    </source>
</evidence>
<accession>A0A0J6YD68</accession>
<reference evidence="3" key="1">
    <citation type="journal article" date="2010" name="Genome Res.">
        <title>Population genomic sequencing of Coccidioides fungi reveals recent hybridization and transposon control.</title>
        <authorList>
            <person name="Neafsey D.E."/>
            <person name="Barker B.M."/>
            <person name="Sharpton T.J."/>
            <person name="Stajich J.E."/>
            <person name="Park D.J."/>
            <person name="Whiston E."/>
            <person name="Hung C.-Y."/>
            <person name="McMahan C."/>
            <person name="White J."/>
            <person name="Sykes S."/>
            <person name="Heiman D."/>
            <person name="Young S."/>
            <person name="Zeng Q."/>
            <person name="Abouelleil A."/>
            <person name="Aftuck L."/>
            <person name="Bessette D."/>
            <person name="Brown A."/>
            <person name="FitzGerald M."/>
            <person name="Lui A."/>
            <person name="Macdonald J.P."/>
            <person name="Priest M."/>
            <person name="Orbach M.J."/>
            <person name="Galgiani J.N."/>
            <person name="Kirkland T.N."/>
            <person name="Cole G.T."/>
            <person name="Birren B.W."/>
            <person name="Henn M.R."/>
            <person name="Taylor J.W."/>
            <person name="Rounsley S.D."/>
        </authorList>
    </citation>
    <scope>NUCLEOTIDE SEQUENCE [LARGE SCALE GENOMIC DNA]</scope>
    <source>
        <strain evidence="3">RMSCC 2394</strain>
    </source>
</reference>
<feature type="region of interest" description="Disordered" evidence="1">
    <location>
        <begin position="133"/>
        <end position="153"/>
    </location>
</feature>
<evidence type="ECO:0000313" key="3">
    <source>
        <dbReference type="Proteomes" id="UP000054565"/>
    </source>
</evidence>
<gene>
    <name evidence="2" type="ORF">CIRG_04665</name>
</gene>
<sequence length="182" mass="20202">MKWRRGIIALRRGPGGGCFEGTLKLEKDLFIFFLEGFVFEGGDVMSVTGCALWMVPVRCTYMSKARSKDEKAVHFSGDQACVRGKEAPLRMDTYPIHGPMVREYRFGFSIEATGSAPGGSTACPHAFRTSHQMSAQSEQDLPDRKNQAARTVSTHMKYPCSFASAESTRAELTSKKRVRYAS</sequence>
<organism evidence="2 3">
    <name type="scientific">Coccidioides immitis RMSCC 2394</name>
    <dbReference type="NCBI Taxonomy" id="404692"/>
    <lineage>
        <taxon>Eukaryota</taxon>
        <taxon>Fungi</taxon>
        <taxon>Dikarya</taxon>
        <taxon>Ascomycota</taxon>
        <taxon>Pezizomycotina</taxon>
        <taxon>Eurotiomycetes</taxon>
        <taxon>Eurotiomycetidae</taxon>
        <taxon>Onygenales</taxon>
        <taxon>Onygenaceae</taxon>
        <taxon>Coccidioides</taxon>
    </lineage>
</organism>
<proteinExistence type="predicted"/>
<dbReference type="Proteomes" id="UP000054565">
    <property type="component" value="Unassembled WGS sequence"/>
</dbReference>
<name>A0A0J6YD68_COCIT</name>
<protein>
    <submittedName>
        <fullName evidence="2">Uncharacterized protein</fullName>
    </submittedName>
</protein>
<evidence type="ECO:0000256" key="1">
    <source>
        <dbReference type="SAM" id="MobiDB-lite"/>
    </source>
</evidence>